<sequence length="342" mass="39160">MLHLDDDISSSICRANWIYRVKETNPDKLTKGWLVLYKNGLLEFKDDQSHDWIFLGNGNVKILINDTRQELLFSDQKLENGFAIVVAEKKYFFKCDSMQEKFFWLIDLGLIIRQITAKDGNDALNDVFDTDAIYDAQHQLKYVLFCCLLVYWIYLLTYQRLMVTGSSHLPHGRWNKEQALQNVSPSSIEMFFFAAQRRSVLFLLQVSDAKSNVENHFAPDIAPNVSLICGSGCASFVVTLLAREIQQAAGVRLLDVSALTDSKQYFTDFGLSFLDCISFLPRLVLSSSLWMSVEYFMNAVAYFLNKNRIFCSQCVKFDLKNEPELHVQRGNFSPIGYASSDS</sequence>
<dbReference type="InterPro" id="IPR001849">
    <property type="entry name" value="PH_domain"/>
</dbReference>
<evidence type="ECO:0000313" key="2">
    <source>
        <dbReference type="EMBL" id="KRY83373.1"/>
    </source>
</evidence>
<comment type="caution">
    <text evidence="2">The sequence shown here is derived from an EMBL/GenBank/DDBJ whole genome shotgun (WGS) entry which is preliminary data.</text>
</comment>
<dbReference type="Gene3D" id="2.30.29.30">
    <property type="entry name" value="Pleckstrin-homology domain (PH domain)/Phosphotyrosine-binding domain (PTB)"/>
    <property type="match status" value="1"/>
</dbReference>
<proteinExistence type="predicted"/>
<evidence type="ECO:0000259" key="1">
    <source>
        <dbReference type="PROSITE" id="PS50003"/>
    </source>
</evidence>
<dbReference type="EMBL" id="JYDT01000142">
    <property type="protein sequence ID" value="KRY83373.1"/>
    <property type="molecule type" value="Genomic_DNA"/>
</dbReference>
<dbReference type="PROSITE" id="PS50003">
    <property type="entry name" value="PH_DOMAIN"/>
    <property type="match status" value="1"/>
</dbReference>
<name>A0A0V1FB70_TRIPS</name>
<dbReference type="SUPFAM" id="SSF50729">
    <property type="entry name" value="PH domain-like"/>
    <property type="match status" value="1"/>
</dbReference>
<accession>A0A0V1FB70</accession>
<gene>
    <name evidence="2" type="ORF">T4D_5961</name>
</gene>
<dbReference type="InterPro" id="IPR011993">
    <property type="entry name" value="PH-like_dom_sf"/>
</dbReference>
<dbReference type="Proteomes" id="UP000054995">
    <property type="component" value="Unassembled WGS sequence"/>
</dbReference>
<reference evidence="2 3" key="1">
    <citation type="submission" date="2015-01" db="EMBL/GenBank/DDBJ databases">
        <title>Evolution of Trichinella species and genotypes.</title>
        <authorList>
            <person name="Korhonen P.K."/>
            <person name="Edoardo P."/>
            <person name="Giuseppe L.R."/>
            <person name="Gasser R.B."/>
        </authorList>
    </citation>
    <scope>NUCLEOTIDE SEQUENCE [LARGE SCALE GENOMIC DNA]</scope>
    <source>
        <strain evidence="2">ISS470</strain>
    </source>
</reference>
<evidence type="ECO:0000313" key="3">
    <source>
        <dbReference type="Proteomes" id="UP000054995"/>
    </source>
</evidence>
<feature type="domain" description="PH" evidence="1">
    <location>
        <begin position="11"/>
        <end position="113"/>
    </location>
</feature>
<organism evidence="2 3">
    <name type="scientific">Trichinella pseudospiralis</name>
    <name type="common">Parasitic roundworm</name>
    <dbReference type="NCBI Taxonomy" id="6337"/>
    <lineage>
        <taxon>Eukaryota</taxon>
        <taxon>Metazoa</taxon>
        <taxon>Ecdysozoa</taxon>
        <taxon>Nematoda</taxon>
        <taxon>Enoplea</taxon>
        <taxon>Dorylaimia</taxon>
        <taxon>Trichinellida</taxon>
        <taxon>Trichinellidae</taxon>
        <taxon>Trichinella</taxon>
    </lineage>
</organism>
<protein>
    <recommendedName>
        <fullName evidence="1">PH domain-containing protein</fullName>
    </recommendedName>
</protein>
<dbReference type="AlphaFoldDB" id="A0A0V1FB70"/>
<keyword evidence="3" id="KW-1185">Reference proteome</keyword>